<dbReference type="InterPro" id="IPR001261">
    <property type="entry name" value="ArgE/DapE_CS"/>
</dbReference>
<evidence type="ECO:0000256" key="2">
    <source>
        <dbReference type="ARBA" id="ARBA00022833"/>
    </source>
</evidence>
<reference evidence="3 4" key="1">
    <citation type="submission" date="2019-03" db="EMBL/GenBank/DDBJ databases">
        <title>Draft genome sequences of novel Actinobacteria.</title>
        <authorList>
            <person name="Sahin N."/>
            <person name="Ay H."/>
            <person name="Saygin H."/>
        </authorList>
    </citation>
    <scope>NUCLEOTIDE SEQUENCE [LARGE SCALE GENOMIC DNA]</scope>
    <source>
        <strain evidence="3 4">KC712</strain>
    </source>
</reference>
<dbReference type="Proteomes" id="UP000294543">
    <property type="component" value="Unassembled WGS sequence"/>
</dbReference>
<dbReference type="PROSITE" id="PS00758">
    <property type="entry name" value="ARGE_DAPE_CPG2_1"/>
    <property type="match status" value="1"/>
</dbReference>
<gene>
    <name evidence="3" type="ORF">E1294_44845</name>
</gene>
<keyword evidence="2" id="KW-0862">Zinc</keyword>
<evidence type="ECO:0000256" key="1">
    <source>
        <dbReference type="ARBA" id="ARBA00022801"/>
    </source>
</evidence>
<comment type="caution">
    <text evidence="3">The sequence shown here is derived from an EMBL/GenBank/DDBJ whole genome shotgun (WGS) entry which is preliminary data.</text>
</comment>
<evidence type="ECO:0000313" key="4">
    <source>
        <dbReference type="Proteomes" id="UP000294543"/>
    </source>
</evidence>
<sequence>MNELVTEAQNLLSQLIRARSCNPPGDEAAAVAVLGAYLRRSGIDFTVYEAEPGRANLVSRIHGVGDGPSLLLLSHMDTVDADPAEWSSDPWGGMVRDGSVWGRGALDLKGQAAAQAVAVASLLRSGVAFRGDVVLAATADEELGSRCGTRWLLDRHPEALRTDYALTHGAGDRMVLDDRVVYFCATAERVTAELTVTITAPAGLTMLAELPNAIAEAGRLVSKVAGQHVGDTLLEEVAVVMDALAGPGRSPGEVAATAGSIHPALRTLLTPLTGATLVPAKIVSTSLAGRPSVCEIHFDCWLLPGRDRKEIEAVLDAAAVELPYQVAWRPIRGGSRSPTSTPLWGAIESFVRHVDGGSLLLPLCDAGFTDSHWLRERYGTVAYGFFPMREMTTSEAARTVHGPDERMPLSDLALQIDFYRQVITSIGNSACDRQG</sequence>
<dbReference type="EMBL" id="SMKP01000215">
    <property type="protein sequence ID" value="TDD11647.1"/>
    <property type="molecule type" value="Genomic_DNA"/>
</dbReference>
<dbReference type="PANTHER" id="PTHR43808:SF8">
    <property type="entry name" value="PEPTIDASE M20 DIMERISATION DOMAIN-CONTAINING PROTEIN"/>
    <property type="match status" value="1"/>
</dbReference>
<dbReference type="Pfam" id="PF01546">
    <property type="entry name" value="Peptidase_M20"/>
    <property type="match status" value="1"/>
</dbReference>
<proteinExistence type="predicted"/>
<dbReference type="Gene3D" id="1.10.150.900">
    <property type="match status" value="1"/>
</dbReference>
<protein>
    <submittedName>
        <fullName evidence="3">M20/M25/M40 family metallo-hydrolase</fullName>
    </submittedName>
</protein>
<dbReference type="InterPro" id="IPR002933">
    <property type="entry name" value="Peptidase_M20"/>
</dbReference>
<dbReference type="InterPro" id="IPR050072">
    <property type="entry name" value="Peptidase_M20A"/>
</dbReference>
<dbReference type="GO" id="GO:0016787">
    <property type="term" value="F:hydrolase activity"/>
    <property type="evidence" value="ECO:0007669"/>
    <property type="project" value="UniProtKB-KW"/>
</dbReference>
<keyword evidence="4" id="KW-1185">Reference proteome</keyword>
<dbReference type="Gene3D" id="3.40.630.10">
    <property type="entry name" value="Zn peptidases"/>
    <property type="match status" value="1"/>
</dbReference>
<name>A0A4R4W462_9ACTN</name>
<keyword evidence="1 3" id="KW-0378">Hydrolase</keyword>
<dbReference type="OrthoDB" id="7055905at2"/>
<dbReference type="PANTHER" id="PTHR43808">
    <property type="entry name" value="ACETYLORNITHINE DEACETYLASE"/>
    <property type="match status" value="1"/>
</dbReference>
<dbReference type="SUPFAM" id="SSF53187">
    <property type="entry name" value="Zn-dependent exopeptidases"/>
    <property type="match status" value="1"/>
</dbReference>
<organism evidence="3 4">
    <name type="scientific">Nonomuraea diastatica</name>
    <dbReference type="NCBI Taxonomy" id="1848329"/>
    <lineage>
        <taxon>Bacteria</taxon>
        <taxon>Bacillati</taxon>
        <taxon>Actinomycetota</taxon>
        <taxon>Actinomycetes</taxon>
        <taxon>Streptosporangiales</taxon>
        <taxon>Streptosporangiaceae</taxon>
        <taxon>Nonomuraea</taxon>
    </lineage>
</organism>
<evidence type="ECO:0000313" key="3">
    <source>
        <dbReference type="EMBL" id="TDD11647.1"/>
    </source>
</evidence>
<dbReference type="AlphaFoldDB" id="A0A4R4W462"/>
<accession>A0A4R4W462</accession>